<gene>
    <name evidence="2" type="ORF">C7453_101429</name>
</gene>
<accession>A0A370GA76</accession>
<reference evidence="2 3" key="1">
    <citation type="submission" date="2018-07" db="EMBL/GenBank/DDBJ databases">
        <title>Genomic Encyclopedia of Type Strains, Phase IV (KMG-IV): sequencing the most valuable type-strain genomes for metagenomic binning, comparative biology and taxonomic classification.</title>
        <authorList>
            <person name="Goeker M."/>
        </authorList>
    </citation>
    <scope>NUCLEOTIDE SEQUENCE [LARGE SCALE GENOMIC DNA]</scope>
    <source>
        <strain evidence="2 3">DSM 5603</strain>
    </source>
</reference>
<comment type="caution">
    <text evidence="2">The sequence shown here is derived from an EMBL/GenBank/DDBJ whole genome shotgun (WGS) entry which is preliminary data.</text>
</comment>
<keyword evidence="3" id="KW-1185">Reference proteome</keyword>
<protein>
    <submittedName>
        <fullName evidence="2">Ferric-dicitrate binding protein FerR (Iron transport regulator)</fullName>
    </submittedName>
</protein>
<dbReference type="Proteomes" id="UP000254958">
    <property type="component" value="Unassembled WGS sequence"/>
</dbReference>
<evidence type="ECO:0000313" key="2">
    <source>
        <dbReference type="EMBL" id="RDI40631.1"/>
    </source>
</evidence>
<dbReference type="InterPro" id="IPR032623">
    <property type="entry name" value="FecR_N"/>
</dbReference>
<organism evidence="2 3">
    <name type="scientific">Gluconacetobacter liquefaciens</name>
    <name type="common">Acetobacter liquefaciens</name>
    <dbReference type="NCBI Taxonomy" id="89584"/>
    <lineage>
        <taxon>Bacteria</taxon>
        <taxon>Pseudomonadati</taxon>
        <taxon>Pseudomonadota</taxon>
        <taxon>Alphaproteobacteria</taxon>
        <taxon>Acetobacterales</taxon>
        <taxon>Acetobacteraceae</taxon>
        <taxon>Gluconacetobacter</taxon>
    </lineage>
</organism>
<proteinExistence type="predicted"/>
<dbReference type="GO" id="GO:0016989">
    <property type="term" value="F:sigma factor antagonist activity"/>
    <property type="evidence" value="ECO:0007669"/>
    <property type="project" value="TreeGrafter"/>
</dbReference>
<dbReference type="AlphaFoldDB" id="A0A370GA76"/>
<sequence>MTFLRARAANRKNIPASGETEDIAARWAIRMEDGELDAREERALASWLAADPRHRGALIRARAIWSTLDRSRALHAPAHPSHVEGPATMRWHGRRDILGVAASAACAMLLAPSTSHGTVRFLRTGAEISAPFPLESGSVCLDCNSEALVAGRGMRMVFGRAWVQGGNGACVLSAGDVRLSLRTASLILSRTRDMTEALILAGTVNATMSGRGQAIALGPGSLLRQKGDSTPIVDLLSADDLARQTAWTRGMVEFQTETLGEATALFNRYNGRKLFVHGDALAARSLVGVFALHDPAAFARMAKQVLHADYVETPGRIDLY</sequence>
<dbReference type="RefSeq" id="WP_114725554.1">
    <property type="nucleotide sequence ID" value="NZ_BJMI01000004.1"/>
</dbReference>
<feature type="domain" description="FecR N-terminal" evidence="1">
    <location>
        <begin position="24"/>
        <end position="63"/>
    </location>
</feature>
<dbReference type="Pfam" id="PF16220">
    <property type="entry name" value="DUF4880"/>
    <property type="match status" value="1"/>
</dbReference>
<evidence type="ECO:0000259" key="1">
    <source>
        <dbReference type="Pfam" id="PF16220"/>
    </source>
</evidence>
<evidence type="ECO:0000313" key="3">
    <source>
        <dbReference type="Proteomes" id="UP000254958"/>
    </source>
</evidence>
<dbReference type="OrthoDB" id="7462608at2"/>
<dbReference type="EMBL" id="QQAW01000001">
    <property type="protein sequence ID" value="RDI40631.1"/>
    <property type="molecule type" value="Genomic_DNA"/>
</dbReference>
<name>A0A370GA76_GLULI</name>
<dbReference type="PANTHER" id="PTHR30273">
    <property type="entry name" value="PERIPLASMIC SIGNAL SENSOR AND SIGMA FACTOR ACTIVATOR FECR-RELATED"/>
    <property type="match status" value="1"/>
</dbReference>
<dbReference type="PANTHER" id="PTHR30273:SF2">
    <property type="entry name" value="PROTEIN FECR"/>
    <property type="match status" value="1"/>
</dbReference>
<dbReference type="InterPro" id="IPR012373">
    <property type="entry name" value="Ferrdict_sens_TM"/>
</dbReference>